<sequence length="88" mass="9879">MKHWLVAMSIAGLLVGPMISYAADQQQGASNVSTPRHGQDMESVRAQFGEPQRQIPAVGEPPITRWVYGQFTVYFEFDKVIHSVQHHS</sequence>
<dbReference type="AlphaFoldDB" id="A0AA51RUW7"/>
<evidence type="ECO:0000256" key="1">
    <source>
        <dbReference type="SAM" id="SignalP"/>
    </source>
</evidence>
<dbReference type="KEGG" id="plei:Q9312_03835"/>
<reference evidence="2 3" key="1">
    <citation type="submission" date="2023-08" db="EMBL/GenBank/DDBJ databases">
        <title>Pleionea litopenaei sp. nov., isolated from stomach of juvenile Litopenaeus vannamei.</title>
        <authorList>
            <person name="Rho A.M."/>
            <person name="Hwang C.Y."/>
        </authorList>
    </citation>
    <scope>NUCLEOTIDE SEQUENCE [LARGE SCALE GENOMIC DNA]</scope>
    <source>
        <strain evidence="2 3">HL-JVS1</strain>
    </source>
</reference>
<protein>
    <recommendedName>
        <fullName evidence="4">Phosphodiesterase</fullName>
    </recommendedName>
</protein>
<name>A0AA51RUW7_9GAMM</name>
<proteinExistence type="predicted"/>
<accession>A0AA51RUW7</accession>
<dbReference type="EMBL" id="CP133548">
    <property type="protein sequence ID" value="WMS88052.1"/>
    <property type="molecule type" value="Genomic_DNA"/>
</dbReference>
<keyword evidence="3" id="KW-1185">Reference proteome</keyword>
<dbReference type="Proteomes" id="UP001239782">
    <property type="component" value="Chromosome"/>
</dbReference>
<evidence type="ECO:0000313" key="3">
    <source>
        <dbReference type="Proteomes" id="UP001239782"/>
    </source>
</evidence>
<dbReference type="RefSeq" id="WP_309203242.1">
    <property type="nucleotide sequence ID" value="NZ_CP133548.1"/>
</dbReference>
<feature type="chain" id="PRO_5041371625" description="Phosphodiesterase" evidence="1">
    <location>
        <begin position="23"/>
        <end position="88"/>
    </location>
</feature>
<evidence type="ECO:0000313" key="2">
    <source>
        <dbReference type="EMBL" id="WMS88052.1"/>
    </source>
</evidence>
<evidence type="ECO:0008006" key="4">
    <source>
        <dbReference type="Google" id="ProtNLM"/>
    </source>
</evidence>
<keyword evidence="1" id="KW-0732">Signal</keyword>
<organism evidence="2 3">
    <name type="scientific">Pleionea litopenaei</name>
    <dbReference type="NCBI Taxonomy" id="3070815"/>
    <lineage>
        <taxon>Bacteria</taxon>
        <taxon>Pseudomonadati</taxon>
        <taxon>Pseudomonadota</taxon>
        <taxon>Gammaproteobacteria</taxon>
        <taxon>Oceanospirillales</taxon>
        <taxon>Pleioneaceae</taxon>
        <taxon>Pleionea</taxon>
    </lineage>
</organism>
<feature type="signal peptide" evidence="1">
    <location>
        <begin position="1"/>
        <end position="22"/>
    </location>
</feature>
<gene>
    <name evidence="2" type="ORF">Q9312_03835</name>
</gene>